<proteinExistence type="predicted"/>
<dbReference type="AlphaFoldDB" id="A0A3N4HUE2"/>
<dbReference type="Proteomes" id="UP000275078">
    <property type="component" value="Unassembled WGS sequence"/>
</dbReference>
<evidence type="ECO:0000313" key="1">
    <source>
        <dbReference type="EMBL" id="RPA76676.1"/>
    </source>
</evidence>
<protein>
    <submittedName>
        <fullName evidence="1">Uncharacterized protein</fullName>
    </submittedName>
</protein>
<evidence type="ECO:0000313" key="2">
    <source>
        <dbReference type="Proteomes" id="UP000275078"/>
    </source>
</evidence>
<name>A0A3N4HUE2_ASCIM</name>
<reference evidence="1 2" key="1">
    <citation type="journal article" date="2018" name="Nat. Ecol. Evol.">
        <title>Pezizomycetes genomes reveal the molecular basis of ectomycorrhizal truffle lifestyle.</title>
        <authorList>
            <person name="Murat C."/>
            <person name="Payen T."/>
            <person name="Noel B."/>
            <person name="Kuo A."/>
            <person name="Morin E."/>
            <person name="Chen J."/>
            <person name="Kohler A."/>
            <person name="Krizsan K."/>
            <person name="Balestrini R."/>
            <person name="Da Silva C."/>
            <person name="Montanini B."/>
            <person name="Hainaut M."/>
            <person name="Levati E."/>
            <person name="Barry K.W."/>
            <person name="Belfiori B."/>
            <person name="Cichocki N."/>
            <person name="Clum A."/>
            <person name="Dockter R.B."/>
            <person name="Fauchery L."/>
            <person name="Guy J."/>
            <person name="Iotti M."/>
            <person name="Le Tacon F."/>
            <person name="Lindquist E.A."/>
            <person name="Lipzen A."/>
            <person name="Malagnac F."/>
            <person name="Mello A."/>
            <person name="Molinier V."/>
            <person name="Miyauchi S."/>
            <person name="Poulain J."/>
            <person name="Riccioni C."/>
            <person name="Rubini A."/>
            <person name="Sitrit Y."/>
            <person name="Splivallo R."/>
            <person name="Traeger S."/>
            <person name="Wang M."/>
            <person name="Zifcakova L."/>
            <person name="Wipf D."/>
            <person name="Zambonelli A."/>
            <person name="Paolocci F."/>
            <person name="Nowrousian M."/>
            <person name="Ottonello S."/>
            <person name="Baldrian P."/>
            <person name="Spatafora J.W."/>
            <person name="Henrissat B."/>
            <person name="Nagy L.G."/>
            <person name="Aury J.M."/>
            <person name="Wincker P."/>
            <person name="Grigoriev I.V."/>
            <person name="Bonfante P."/>
            <person name="Martin F.M."/>
        </authorList>
    </citation>
    <scope>NUCLEOTIDE SEQUENCE [LARGE SCALE GENOMIC DNA]</scope>
    <source>
        <strain evidence="1 2">RN42</strain>
    </source>
</reference>
<accession>A0A3N4HUE2</accession>
<gene>
    <name evidence="1" type="ORF">BJ508DRAFT_330923</name>
</gene>
<keyword evidence="2" id="KW-1185">Reference proteome</keyword>
<sequence length="170" mass="18785">MVRTNFSAWGGGEDATAGLAEKKDDFGCGCCGRAELEIQLGRDLKYAVSGTQRKLAAKGVVRSFRVSRSNDDSTISKSRDFQIEIKIGSNASQGREGQHPSDIFTSIPTRLDTVSHYGAMISTAIDICENLEILKAHFTLDPTSLILLMDFLKQPNLEIMRQKTRMRLCP</sequence>
<dbReference type="EMBL" id="ML119740">
    <property type="protein sequence ID" value="RPA76676.1"/>
    <property type="molecule type" value="Genomic_DNA"/>
</dbReference>
<organism evidence="1 2">
    <name type="scientific">Ascobolus immersus RN42</name>
    <dbReference type="NCBI Taxonomy" id="1160509"/>
    <lineage>
        <taxon>Eukaryota</taxon>
        <taxon>Fungi</taxon>
        <taxon>Dikarya</taxon>
        <taxon>Ascomycota</taxon>
        <taxon>Pezizomycotina</taxon>
        <taxon>Pezizomycetes</taxon>
        <taxon>Pezizales</taxon>
        <taxon>Ascobolaceae</taxon>
        <taxon>Ascobolus</taxon>
    </lineage>
</organism>